<evidence type="ECO:0000256" key="5">
    <source>
        <dbReference type="ARBA" id="ARBA00023163"/>
    </source>
</evidence>
<accession>D8QMJ0</accession>
<organism evidence="11">
    <name type="scientific">Selaginella moellendorffii</name>
    <name type="common">Spikemoss</name>
    <dbReference type="NCBI Taxonomy" id="88036"/>
    <lineage>
        <taxon>Eukaryota</taxon>
        <taxon>Viridiplantae</taxon>
        <taxon>Streptophyta</taxon>
        <taxon>Embryophyta</taxon>
        <taxon>Tracheophyta</taxon>
        <taxon>Lycopodiopsida</taxon>
        <taxon>Selaginellales</taxon>
        <taxon>Selaginellaceae</taxon>
        <taxon>Selaginella</taxon>
    </lineage>
</organism>
<evidence type="ECO:0000256" key="6">
    <source>
        <dbReference type="ARBA" id="ARBA00023242"/>
    </source>
</evidence>
<reference evidence="10 11" key="1">
    <citation type="journal article" date="2011" name="Science">
        <title>The Selaginella genome identifies genetic changes associated with the evolution of vascular plants.</title>
        <authorList>
            <person name="Banks J.A."/>
            <person name="Nishiyama T."/>
            <person name="Hasebe M."/>
            <person name="Bowman J.L."/>
            <person name="Gribskov M."/>
            <person name="dePamphilis C."/>
            <person name="Albert V.A."/>
            <person name="Aono N."/>
            <person name="Aoyama T."/>
            <person name="Ambrose B.A."/>
            <person name="Ashton N.W."/>
            <person name="Axtell M.J."/>
            <person name="Barker E."/>
            <person name="Barker M.S."/>
            <person name="Bennetzen J.L."/>
            <person name="Bonawitz N.D."/>
            <person name="Chapple C."/>
            <person name="Cheng C."/>
            <person name="Correa L.G."/>
            <person name="Dacre M."/>
            <person name="DeBarry J."/>
            <person name="Dreyer I."/>
            <person name="Elias M."/>
            <person name="Engstrom E.M."/>
            <person name="Estelle M."/>
            <person name="Feng L."/>
            <person name="Finet C."/>
            <person name="Floyd S.K."/>
            <person name="Frommer W.B."/>
            <person name="Fujita T."/>
            <person name="Gramzow L."/>
            <person name="Gutensohn M."/>
            <person name="Harholt J."/>
            <person name="Hattori M."/>
            <person name="Heyl A."/>
            <person name="Hirai T."/>
            <person name="Hiwatashi Y."/>
            <person name="Ishikawa M."/>
            <person name="Iwata M."/>
            <person name="Karol K.G."/>
            <person name="Koehler B."/>
            <person name="Kolukisaoglu U."/>
            <person name="Kubo M."/>
            <person name="Kurata T."/>
            <person name="Lalonde S."/>
            <person name="Li K."/>
            <person name="Li Y."/>
            <person name="Litt A."/>
            <person name="Lyons E."/>
            <person name="Manning G."/>
            <person name="Maruyama T."/>
            <person name="Michael T.P."/>
            <person name="Mikami K."/>
            <person name="Miyazaki S."/>
            <person name="Morinaga S."/>
            <person name="Murata T."/>
            <person name="Mueller-Roeber B."/>
            <person name="Nelson D.R."/>
            <person name="Obara M."/>
            <person name="Oguri Y."/>
            <person name="Olmstead R.G."/>
            <person name="Onodera N."/>
            <person name="Petersen B.L."/>
            <person name="Pils B."/>
            <person name="Prigge M."/>
            <person name="Rensing S.A."/>
            <person name="Riano-Pachon D.M."/>
            <person name="Roberts A.W."/>
            <person name="Sato Y."/>
            <person name="Scheller H.V."/>
            <person name="Schulz B."/>
            <person name="Schulz C."/>
            <person name="Shakirov E.V."/>
            <person name="Shibagaki N."/>
            <person name="Shinohara N."/>
            <person name="Shippen D.E."/>
            <person name="Soerensen I."/>
            <person name="Sotooka R."/>
            <person name="Sugimoto N."/>
            <person name="Sugita M."/>
            <person name="Sumikawa N."/>
            <person name="Tanurdzic M."/>
            <person name="Theissen G."/>
            <person name="Ulvskov P."/>
            <person name="Wakazuki S."/>
            <person name="Weng J.K."/>
            <person name="Willats W.W."/>
            <person name="Wipf D."/>
            <person name="Wolf P.G."/>
            <person name="Yang L."/>
            <person name="Zimmer A.D."/>
            <person name="Zhu Q."/>
            <person name="Mitros T."/>
            <person name="Hellsten U."/>
            <person name="Loque D."/>
            <person name="Otillar R."/>
            <person name="Salamov A."/>
            <person name="Schmutz J."/>
            <person name="Shapiro H."/>
            <person name="Lindquist E."/>
            <person name="Lucas S."/>
            <person name="Rokhsar D."/>
            <person name="Grigoriev I.V."/>
        </authorList>
    </citation>
    <scope>NUCLEOTIDE SEQUENCE [LARGE SCALE GENOMIC DNA]</scope>
</reference>
<dbReference type="CDD" id="cd22965">
    <property type="entry name" value="DD_DPY30_SDC1"/>
    <property type="match status" value="1"/>
</dbReference>
<keyword evidence="5" id="KW-0804">Transcription</keyword>
<comment type="subcellular location">
    <subcellularLocation>
        <location evidence="1">Nucleus</location>
    </subcellularLocation>
</comment>
<dbReference type="EMBL" id="GL377573">
    <property type="protein sequence ID" value="EFJ31915.1"/>
    <property type="molecule type" value="Genomic_DNA"/>
</dbReference>
<keyword evidence="6" id="KW-0539">Nucleus</keyword>
<evidence type="ECO:0000313" key="9">
    <source>
        <dbReference type="EMBL" id="EFJ31915.1"/>
    </source>
</evidence>
<protein>
    <recommendedName>
        <fullName evidence="7">Protein dpy-30 homolog</fullName>
    </recommendedName>
</protein>
<evidence type="ECO:0000256" key="3">
    <source>
        <dbReference type="ARBA" id="ARBA00022853"/>
    </source>
</evidence>
<dbReference type="InterPro" id="IPR037856">
    <property type="entry name" value="Sdc1/DPY30"/>
</dbReference>
<dbReference type="STRING" id="88036.D8QMJ0"/>
<dbReference type="KEGG" id="smo:SELMODRAFT_408246"/>
<evidence type="ECO:0000313" key="10">
    <source>
        <dbReference type="EMBL" id="EFJ37943.1"/>
    </source>
</evidence>
<dbReference type="KEGG" id="smo:SELMODRAFT_402629"/>
<evidence type="ECO:0000256" key="4">
    <source>
        <dbReference type="ARBA" id="ARBA00023015"/>
    </source>
</evidence>
<feature type="compositionally biased region" description="Low complexity" evidence="8">
    <location>
        <begin position="77"/>
        <end position="91"/>
    </location>
</feature>
<dbReference type="GO" id="GO:0048188">
    <property type="term" value="C:Set1C/COMPASS complex"/>
    <property type="evidence" value="ECO:0007669"/>
    <property type="project" value="InterPro"/>
</dbReference>
<keyword evidence="11" id="KW-1185">Reference proteome</keyword>
<evidence type="ECO:0000256" key="1">
    <source>
        <dbReference type="ARBA" id="ARBA00004123"/>
    </source>
</evidence>
<dbReference type="HOGENOM" id="CLU_2311014_0_0_1"/>
<dbReference type="GO" id="GO:0006325">
    <property type="term" value="P:chromatin organization"/>
    <property type="evidence" value="ECO:0007669"/>
    <property type="project" value="UniProtKB-KW"/>
</dbReference>
<gene>
    <name evidence="10" type="ORF">SELMODRAFT_402629</name>
    <name evidence="9" type="ORF">SELMODRAFT_408246</name>
</gene>
<dbReference type="Pfam" id="PF05186">
    <property type="entry name" value="Dpy-30"/>
    <property type="match status" value="1"/>
</dbReference>
<dbReference type="PANTHER" id="PTHR23356">
    <property type="entry name" value="DPY30-RELATED"/>
    <property type="match status" value="1"/>
</dbReference>
<proteinExistence type="inferred from homology"/>
<sequence>MASESGSPPPPSDQEMAEAKAMPVRQYLETRVVPLLLQGMQRLVIERPVDPVEFLAKYLTDNNPRKKVEEKPKEGEGAPADAAAAPGAAAPAAPPAAPAK</sequence>
<evidence type="ECO:0000256" key="2">
    <source>
        <dbReference type="ARBA" id="ARBA00010849"/>
    </source>
</evidence>
<evidence type="ECO:0000256" key="8">
    <source>
        <dbReference type="SAM" id="MobiDB-lite"/>
    </source>
</evidence>
<comment type="similarity">
    <text evidence="2">Belongs to the dpy-30 family.</text>
</comment>
<feature type="compositionally biased region" description="Basic and acidic residues" evidence="8">
    <location>
        <begin position="63"/>
        <end position="76"/>
    </location>
</feature>
<dbReference type="Gene3D" id="1.20.890.10">
    <property type="entry name" value="cAMP-dependent protein kinase regulatory subunit, dimerization-anchoring domain"/>
    <property type="match status" value="1"/>
</dbReference>
<dbReference type="Gramene" id="EFJ37943">
    <property type="protein sequence ID" value="EFJ37943"/>
    <property type="gene ID" value="SELMODRAFT_402629"/>
</dbReference>
<keyword evidence="3" id="KW-0156">Chromatin regulator</keyword>
<evidence type="ECO:0000256" key="7">
    <source>
        <dbReference type="ARBA" id="ARBA00044172"/>
    </source>
</evidence>
<name>D8QMJ0_SELML</name>
<dbReference type="OrthoDB" id="1938612at2759"/>
<feature type="region of interest" description="Disordered" evidence="8">
    <location>
        <begin position="1"/>
        <end position="22"/>
    </location>
</feature>
<dbReference type="Gramene" id="EFJ31915">
    <property type="protein sequence ID" value="EFJ31915"/>
    <property type="gene ID" value="SELMODRAFT_408246"/>
</dbReference>
<dbReference type="InterPro" id="IPR007858">
    <property type="entry name" value="Dpy-30_motif"/>
</dbReference>
<dbReference type="InterPro" id="IPR049629">
    <property type="entry name" value="DPY30_SDC1_DD"/>
</dbReference>
<keyword evidence="4" id="KW-0805">Transcription regulation</keyword>
<dbReference type="eggNOG" id="KOG4109">
    <property type="taxonomic scope" value="Eukaryota"/>
</dbReference>
<evidence type="ECO:0000313" key="11">
    <source>
        <dbReference type="Proteomes" id="UP000001514"/>
    </source>
</evidence>
<dbReference type="AlphaFoldDB" id="D8QMJ0"/>
<dbReference type="EMBL" id="GL377565">
    <property type="protein sequence ID" value="EFJ37943.1"/>
    <property type="molecule type" value="Genomic_DNA"/>
</dbReference>
<dbReference type="InParanoid" id="D8QMJ0"/>
<dbReference type="PANTHER" id="PTHR23356:SF16">
    <property type="entry name" value="DPY30 DOMAIN CONTAINING 2"/>
    <property type="match status" value="1"/>
</dbReference>
<dbReference type="Proteomes" id="UP000001514">
    <property type="component" value="Unassembled WGS sequence"/>
</dbReference>
<feature type="region of interest" description="Disordered" evidence="8">
    <location>
        <begin position="59"/>
        <end position="100"/>
    </location>
</feature>